<dbReference type="SUPFAM" id="SSF102588">
    <property type="entry name" value="LmbE-like"/>
    <property type="match status" value="1"/>
</dbReference>
<feature type="region of interest" description="Disordered" evidence="1">
    <location>
        <begin position="196"/>
        <end position="216"/>
    </location>
</feature>
<evidence type="ECO:0000313" key="2">
    <source>
        <dbReference type="EMBL" id="SVB13315.1"/>
    </source>
</evidence>
<protein>
    <recommendedName>
        <fullName evidence="3">PIG-L family deacetylase</fullName>
    </recommendedName>
</protein>
<dbReference type="GO" id="GO:0016811">
    <property type="term" value="F:hydrolase activity, acting on carbon-nitrogen (but not peptide) bonds, in linear amides"/>
    <property type="evidence" value="ECO:0007669"/>
    <property type="project" value="TreeGrafter"/>
</dbReference>
<name>A0A382BHN3_9ZZZZ</name>
<gene>
    <name evidence="2" type="ORF">METZ01_LOCUS166169</name>
</gene>
<evidence type="ECO:0000256" key="1">
    <source>
        <dbReference type="SAM" id="MobiDB-lite"/>
    </source>
</evidence>
<dbReference type="EMBL" id="UINC01029862">
    <property type="protein sequence ID" value="SVB13315.1"/>
    <property type="molecule type" value="Genomic_DNA"/>
</dbReference>
<evidence type="ECO:0008006" key="3">
    <source>
        <dbReference type="Google" id="ProtNLM"/>
    </source>
</evidence>
<feature type="non-terminal residue" evidence="2">
    <location>
        <position position="1"/>
    </location>
</feature>
<dbReference type="AlphaFoldDB" id="A0A382BHN3"/>
<proteinExistence type="predicted"/>
<dbReference type="PANTHER" id="PTHR12993">
    <property type="entry name" value="N-ACETYLGLUCOSAMINYL-PHOSPHATIDYLINOSITOL DE-N-ACETYLASE-RELATED"/>
    <property type="match status" value="1"/>
</dbReference>
<dbReference type="InterPro" id="IPR003737">
    <property type="entry name" value="GlcNAc_PI_deacetylase-related"/>
</dbReference>
<organism evidence="2">
    <name type="scientific">marine metagenome</name>
    <dbReference type="NCBI Taxonomy" id="408172"/>
    <lineage>
        <taxon>unclassified sequences</taxon>
        <taxon>metagenomes</taxon>
        <taxon>ecological metagenomes</taxon>
    </lineage>
</organism>
<dbReference type="InterPro" id="IPR024078">
    <property type="entry name" value="LmbE-like_dom_sf"/>
</dbReference>
<dbReference type="Gene3D" id="3.40.50.10320">
    <property type="entry name" value="LmbE-like"/>
    <property type="match status" value="1"/>
</dbReference>
<feature type="region of interest" description="Disordered" evidence="1">
    <location>
        <begin position="1"/>
        <end position="23"/>
    </location>
</feature>
<feature type="compositionally biased region" description="Basic and acidic residues" evidence="1">
    <location>
        <begin position="198"/>
        <end position="216"/>
    </location>
</feature>
<sequence>QMSENEPDSILVVTPHPDDSESAAGGTIAKWCAEGKKVVLVVCTNGDKGTSDRSIKPEDLAATRELETLNAAKAYGLAGVEFLRLKDQGLEDNDEFREKLVRVIRIHKPRLLLTIDPYRNYIRHRDHSITGRVALDAVFPYARDHGAYPEHLAEGIEPHKVQEVWLFRPEKPNHYVDMTDFFDTRQDALHSHVTQVGERSDERDARSRKRLGEAGKEHGVELAETFMRIDIGR</sequence>
<accession>A0A382BHN3</accession>
<dbReference type="PANTHER" id="PTHR12993:SF28">
    <property type="entry name" value="LMBE FAMILY PROTEIN"/>
    <property type="match status" value="1"/>
</dbReference>
<reference evidence="2" key="1">
    <citation type="submission" date="2018-05" db="EMBL/GenBank/DDBJ databases">
        <authorList>
            <person name="Lanie J.A."/>
            <person name="Ng W.-L."/>
            <person name="Kazmierczak K.M."/>
            <person name="Andrzejewski T.M."/>
            <person name="Davidsen T.M."/>
            <person name="Wayne K.J."/>
            <person name="Tettelin H."/>
            <person name="Glass J.I."/>
            <person name="Rusch D."/>
            <person name="Podicherti R."/>
            <person name="Tsui H.-C.T."/>
            <person name="Winkler M.E."/>
        </authorList>
    </citation>
    <scope>NUCLEOTIDE SEQUENCE</scope>
</reference>
<dbReference type="Pfam" id="PF02585">
    <property type="entry name" value="PIG-L"/>
    <property type="match status" value="1"/>
</dbReference>